<feature type="transmembrane region" description="Helical" evidence="9">
    <location>
        <begin position="133"/>
        <end position="157"/>
    </location>
</feature>
<protein>
    <recommendedName>
        <fullName evidence="10">LITAF domain-containing protein</fullName>
    </recommendedName>
</protein>
<dbReference type="PROSITE" id="PS51837">
    <property type="entry name" value="LITAF"/>
    <property type="match status" value="1"/>
</dbReference>
<comment type="subcellular location">
    <subcellularLocation>
        <location evidence="1">Endosome membrane</location>
        <topology evidence="1">Peripheral membrane protein</topology>
        <orientation evidence="1">Cytoplasmic side</orientation>
    </subcellularLocation>
    <subcellularLocation>
        <location evidence="2">Late endosome membrane</location>
    </subcellularLocation>
    <subcellularLocation>
        <location evidence="3">Lysosome membrane</location>
        <topology evidence="3">Peripheral membrane protein</topology>
        <orientation evidence="3">Cytoplasmic side</orientation>
    </subcellularLocation>
</comment>
<keyword evidence="9" id="KW-0812">Transmembrane</keyword>
<keyword evidence="12" id="KW-1185">Reference proteome</keyword>
<comment type="similarity">
    <text evidence="4">Belongs to the CDIP1/LITAF family.</text>
</comment>
<feature type="domain" description="LITAF" evidence="10">
    <location>
        <begin position="95"/>
        <end position="179"/>
    </location>
</feature>
<accession>A0A668RWL3</accession>
<dbReference type="Pfam" id="PF10601">
    <property type="entry name" value="zf-LITAF-like"/>
    <property type="match status" value="1"/>
</dbReference>
<dbReference type="GO" id="GO:0098560">
    <property type="term" value="C:cytoplasmic side of late endosome membrane"/>
    <property type="evidence" value="ECO:0007669"/>
    <property type="project" value="TreeGrafter"/>
</dbReference>
<evidence type="ECO:0000259" key="10">
    <source>
        <dbReference type="PROSITE" id="PS51837"/>
    </source>
</evidence>
<evidence type="ECO:0000256" key="8">
    <source>
        <dbReference type="SAM" id="MobiDB-lite"/>
    </source>
</evidence>
<feature type="compositionally biased region" description="Pro residues" evidence="8">
    <location>
        <begin position="54"/>
        <end position="66"/>
    </location>
</feature>
<dbReference type="InterPro" id="IPR037519">
    <property type="entry name" value="LITAF_fam"/>
</dbReference>
<dbReference type="SMART" id="SM00714">
    <property type="entry name" value="LITAF"/>
    <property type="match status" value="1"/>
</dbReference>
<keyword evidence="5" id="KW-0479">Metal-binding</keyword>
<keyword evidence="6" id="KW-0862">Zinc</keyword>
<gene>
    <name evidence="11" type="primary">LOC116335291</name>
</gene>
<evidence type="ECO:0000256" key="7">
    <source>
        <dbReference type="ARBA" id="ARBA00023136"/>
    </source>
</evidence>
<evidence type="ECO:0000256" key="9">
    <source>
        <dbReference type="SAM" id="Phobius"/>
    </source>
</evidence>
<reference evidence="11" key="1">
    <citation type="submission" date="2025-08" db="UniProtKB">
        <authorList>
            <consortium name="Ensembl"/>
        </authorList>
    </citation>
    <scope>IDENTIFICATION</scope>
</reference>
<keyword evidence="9" id="KW-1133">Transmembrane helix</keyword>
<proteinExistence type="inferred from homology"/>
<dbReference type="GO" id="GO:0098574">
    <property type="term" value="C:cytoplasmic side of lysosomal membrane"/>
    <property type="evidence" value="ECO:0007669"/>
    <property type="project" value="TreeGrafter"/>
</dbReference>
<feature type="region of interest" description="Disordered" evidence="8">
    <location>
        <begin position="49"/>
        <end position="70"/>
    </location>
</feature>
<evidence type="ECO:0000256" key="2">
    <source>
        <dbReference type="ARBA" id="ARBA00004414"/>
    </source>
</evidence>
<dbReference type="GO" id="GO:0008270">
    <property type="term" value="F:zinc ion binding"/>
    <property type="evidence" value="ECO:0007669"/>
    <property type="project" value="TreeGrafter"/>
</dbReference>
<sequence length="183" mass="20303">TQQKLSFSNKRQTHSQPAGDQNDVSFPAPTPYFLPEDCKSGQDVKVYKVHSPFTRPPPPPAQPPQLPSLSSPSGVCLPNNILSAVPVYDAPLRTPRAKFVSYEAELRRSPGLATCPSCRTRVTTEVTFKAGTFAWLMCLVFVLCGLVLGCCLIPFFVNHFKDAYHSCPRCRLVLHVHKKQCCK</sequence>
<dbReference type="PANTHER" id="PTHR23292:SF28">
    <property type="entry name" value="LIPOPOLYSACCHARIDE-INDUCED TUMOR NECROSIS FACTOR-ALPHA FACTOR-LIKE"/>
    <property type="match status" value="1"/>
</dbReference>
<dbReference type="Ensembl" id="ENSOABT00000004007.2">
    <property type="protein sequence ID" value="ENSOABP00000003859.2"/>
    <property type="gene ID" value="ENSOABG00000002284.2"/>
</dbReference>
<name>A0A668RWL3_OREAU</name>
<evidence type="ECO:0000256" key="1">
    <source>
        <dbReference type="ARBA" id="ARBA00004125"/>
    </source>
</evidence>
<evidence type="ECO:0000313" key="11">
    <source>
        <dbReference type="Ensembl" id="ENSOABP00000003859.2"/>
    </source>
</evidence>
<dbReference type="Proteomes" id="UP000472276">
    <property type="component" value="Unassembled WGS sequence"/>
</dbReference>
<dbReference type="InterPro" id="IPR006629">
    <property type="entry name" value="LITAF"/>
</dbReference>
<dbReference type="PANTHER" id="PTHR23292">
    <property type="entry name" value="LIPOPOLYSACCHARIDE-INDUCED TUMOR NECROSIS FACTOR-ALPHA FACTOR"/>
    <property type="match status" value="1"/>
</dbReference>
<dbReference type="OMA" id="HRKTCCE"/>
<dbReference type="AlphaFoldDB" id="A0A668RWL3"/>
<dbReference type="GO" id="GO:0005634">
    <property type="term" value="C:nucleus"/>
    <property type="evidence" value="ECO:0007669"/>
    <property type="project" value="TreeGrafter"/>
</dbReference>
<feature type="compositionally biased region" description="Polar residues" evidence="8">
    <location>
        <begin position="1"/>
        <end position="24"/>
    </location>
</feature>
<organism evidence="11 12">
    <name type="scientific">Oreochromis aureus</name>
    <name type="common">Israeli tilapia</name>
    <name type="synonym">Chromis aureus</name>
    <dbReference type="NCBI Taxonomy" id="47969"/>
    <lineage>
        <taxon>Eukaryota</taxon>
        <taxon>Metazoa</taxon>
        <taxon>Chordata</taxon>
        <taxon>Craniata</taxon>
        <taxon>Vertebrata</taxon>
        <taxon>Euteleostomi</taxon>
        <taxon>Actinopterygii</taxon>
        <taxon>Neopterygii</taxon>
        <taxon>Teleostei</taxon>
        <taxon>Neoteleostei</taxon>
        <taxon>Acanthomorphata</taxon>
        <taxon>Ovalentaria</taxon>
        <taxon>Cichlomorphae</taxon>
        <taxon>Cichliformes</taxon>
        <taxon>Cichlidae</taxon>
        <taxon>African cichlids</taxon>
        <taxon>Pseudocrenilabrinae</taxon>
        <taxon>Oreochromini</taxon>
        <taxon>Oreochromis</taxon>
    </lineage>
</organism>
<evidence type="ECO:0000256" key="5">
    <source>
        <dbReference type="ARBA" id="ARBA00022723"/>
    </source>
</evidence>
<evidence type="ECO:0000256" key="6">
    <source>
        <dbReference type="ARBA" id="ARBA00022833"/>
    </source>
</evidence>
<reference evidence="11" key="2">
    <citation type="submission" date="2025-09" db="UniProtKB">
        <authorList>
            <consortium name="Ensembl"/>
        </authorList>
    </citation>
    <scope>IDENTIFICATION</scope>
</reference>
<evidence type="ECO:0000256" key="4">
    <source>
        <dbReference type="ARBA" id="ARBA00005975"/>
    </source>
</evidence>
<evidence type="ECO:0000256" key="3">
    <source>
        <dbReference type="ARBA" id="ARBA00004630"/>
    </source>
</evidence>
<feature type="region of interest" description="Disordered" evidence="8">
    <location>
        <begin position="1"/>
        <end position="32"/>
    </location>
</feature>
<keyword evidence="7 9" id="KW-0472">Membrane</keyword>
<evidence type="ECO:0000313" key="12">
    <source>
        <dbReference type="Proteomes" id="UP000472276"/>
    </source>
</evidence>